<dbReference type="PANTHER" id="PTHR43229:SF2">
    <property type="entry name" value="NODULATION PROTEIN J"/>
    <property type="match status" value="1"/>
</dbReference>
<protein>
    <recommendedName>
        <fullName evidence="6">Transport permease protein</fullName>
    </recommendedName>
</protein>
<accession>A0A927MJF6</accession>
<reference evidence="9" key="1">
    <citation type="submission" date="2020-10" db="EMBL/GenBank/DDBJ databases">
        <title>Sequencing the genomes of 1000 actinobacteria strains.</title>
        <authorList>
            <person name="Klenk H.-P."/>
        </authorList>
    </citation>
    <scope>NUCLEOTIDE SEQUENCE</scope>
    <source>
        <strain evidence="9">DSM 46832</strain>
    </source>
</reference>
<evidence type="ECO:0000256" key="1">
    <source>
        <dbReference type="ARBA" id="ARBA00004141"/>
    </source>
</evidence>
<feature type="transmembrane region" description="Helical" evidence="6">
    <location>
        <begin position="81"/>
        <end position="107"/>
    </location>
</feature>
<dbReference type="InterPro" id="IPR047817">
    <property type="entry name" value="ABC2_TM_bact-type"/>
</dbReference>
<feature type="domain" description="ABC transmembrane type-2" evidence="8">
    <location>
        <begin position="44"/>
        <end position="277"/>
    </location>
</feature>
<feature type="transmembrane region" description="Helical" evidence="6">
    <location>
        <begin position="161"/>
        <end position="187"/>
    </location>
</feature>
<evidence type="ECO:0000256" key="7">
    <source>
        <dbReference type="SAM" id="MobiDB-lite"/>
    </source>
</evidence>
<evidence type="ECO:0000256" key="2">
    <source>
        <dbReference type="ARBA" id="ARBA00022692"/>
    </source>
</evidence>
<evidence type="ECO:0000313" key="9">
    <source>
        <dbReference type="EMBL" id="MBE1492280.1"/>
    </source>
</evidence>
<feature type="transmembrane region" description="Helical" evidence="6">
    <location>
        <begin position="199"/>
        <end position="223"/>
    </location>
</feature>
<dbReference type="EMBL" id="JADBEB010000001">
    <property type="protein sequence ID" value="MBE1492280.1"/>
    <property type="molecule type" value="Genomic_DNA"/>
</dbReference>
<dbReference type="Proteomes" id="UP000649753">
    <property type="component" value="Unassembled WGS sequence"/>
</dbReference>
<evidence type="ECO:0000256" key="6">
    <source>
        <dbReference type="RuleBase" id="RU361157"/>
    </source>
</evidence>
<sequence length="278" mass="29464">MSTAAPALPTSSAAPGRRRRPGRTLRHAGTLAWRAILKIRRDPQQLIDVTLSPILFVTMFVLLFGGAISGGATGGGDRQDYLLFVLPGIMAQAIVLASMGTGVNLATDITRGIFDRFRSLPIARSAPLTGLILGDVVRQLVALAVVILYGVILGFRFQTGVLAVLAGCGLIMLFSFALGWIWAYLGLLVRSPQGVQGTVFLVAFPLTFASNIFVPAGTLPGWLQAWVEVNPVSQLADTARGLMIGGPVAGPLWPTLAWIAGMVLLFGPLAVTKYRLST</sequence>
<dbReference type="PROSITE" id="PS51012">
    <property type="entry name" value="ABC_TM2"/>
    <property type="match status" value="1"/>
</dbReference>
<dbReference type="AlphaFoldDB" id="A0A927MJF6"/>
<feature type="transmembrane region" description="Helical" evidence="6">
    <location>
        <begin position="46"/>
        <end position="69"/>
    </location>
</feature>
<dbReference type="PIRSF" id="PIRSF006648">
    <property type="entry name" value="DrrB"/>
    <property type="match status" value="1"/>
</dbReference>
<dbReference type="GO" id="GO:0043190">
    <property type="term" value="C:ATP-binding cassette (ABC) transporter complex"/>
    <property type="evidence" value="ECO:0007669"/>
    <property type="project" value="InterPro"/>
</dbReference>
<dbReference type="InterPro" id="IPR013525">
    <property type="entry name" value="ABC2_TM"/>
</dbReference>
<keyword evidence="6" id="KW-1003">Cell membrane</keyword>
<name>A0A927MJF6_9ACTN</name>
<comment type="caution">
    <text evidence="9">The sequence shown here is derived from an EMBL/GenBank/DDBJ whole genome shotgun (WGS) entry which is preliminary data.</text>
</comment>
<keyword evidence="3 6" id="KW-1133">Transmembrane helix</keyword>
<feature type="region of interest" description="Disordered" evidence="7">
    <location>
        <begin position="1"/>
        <end position="22"/>
    </location>
</feature>
<keyword evidence="5" id="KW-0046">Antibiotic resistance</keyword>
<proteinExistence type="inferred from homology"/>
<keyword evidence="6" id="KW-0813">Transport</keyword>
<evidence type="ECO:0000256" key="3">
    <source>
        <dbReference type="ARBA" id="ARBA00022989"/>
    </source>
</evidence>
<evidence type="ECO:0000256" key="5">
    <source>
        <dbReference type="ARBA" id="ARBA00023251"/>
    </source>
</evidence>
<feature type="transmembrane region" description="Helical" evidence="6">
    <location>
        <begin position="128"/>
        <end position="155"/>
    </location>
</feature>
<evidence type="ECO:0000313" key="10">
    <source>
        <dbReference type="Proteomes" id="UP000649753"/>
    </source>
</evidence>
<keyword evidence="10" id="KW-1185">Reference proteome</keyword>
<organism evidence="9 10">
    <name type="scientific">Plantactinospora soyae</name>
    <dbReference type="NCBI Taxonomy" id="1544732"/>
    <lineage>
        <taxon>Bacteria</taxon>
        <taxon>Bacillati</taxon>
        <taxon>Actinomycetota</taxon>
        <taxon>Actinomycetes</taxon>
        <taxon>Micromonosporales</taxon>
        <taxon>Micromonosporaceae</taxon>
        <taxon>Plantactinospora</taxon>
    </lineage>
</organism>
<gene>
    <name evidence="9" type="ORF">H4W31_007918</name>
</gene>
<evidence type="ECO:0000256" key="4">
    <source>
        <dbReference type="ARBA" id="ARBA00023136"/>
    </source>
</evidence>
<comment type="subcellular location">
    <subcellularLocation>
        <location evidence="6">Cell membrane</location>
        <topology evidence="6">Multi-pass membrane protein</topology>
    </subcellularLocation>
    <subcellularLocation>
        <location evidence="1">Membrane</location>
        <topology evidence="1">Multi-pass membrane protein</topology>
    </subcellularLocation>
</comment>
<feature type="compositionally biased region" description="Low complexity" evidence="7">
    <location>
        <begin position="1"/>
        <end position="15"/>
    </location>
</feature>
<dbReference type="InterPro" id="IPR000412">
    <property type="entry name" value="ABC_2_transport"/>
</dbReference>
<feature type="transmembrane region" description="Helical" evidence="6">
    <location>
        <begin position="252"/>
        <end position="271"/>
    </location>
</feature>
<dbReference type="InterPro" id="IPR051784">
    <property type="entry name" value="Nod_factor_ABC_transporter"/>
</dbReference>
<keyword evidence="4 6" id="KW-0472">Membrane</keyword>
<dbReference type="RefSeq" id="WP_192771212.1">
    <property type="nucleotide sequence ID" value="NZ_JADBEB010000001.1"/>
</dbReference>
<keyword evidence="2 6" id="KW-0812">Transmembrane</keyword>
<evidence type="ECO:0000259" key="8">
    <source>
        <dbReference type="PROSITE" id="PS51012"/>
    </source>
</evidence>
<dbReference type="GO" id="GO:0140359">
    <property type="term" value="F:ABC-type transporter activity"/>
    <property type="evidence" value="ECO:0007669"/>
    <property type="project" value="InterPro"/>
</dbReference>
<comment type="similarity">
    <text evidence="6">Belongs to the ABC-2 integral membrane protein family.</text>
</comment>
<dbReference type="Pfam" id="PF01061">
    <property type="entry name" value="ABC2_membrane"/>
    <property type="match status" value="1"/>
</dbReference>
<dbReference type="GO" id="GO:0046677">
    <property type="term" value="P:response to antibiotic"/>
    <property type="evidence" value="ECO:0007669"/>
    <property type="project" value="UniProtKB-KW"/>
</dbReference>
<dbReference type="PANTHER" id="PTHR43229">
    <property type="entry name" value="NODULATION PROTEIN J"/>
    <property type="match status" value="1"/>
</dbReference>